<feature type="compositionally biased region" description="Basic residues" evidence="1">
    <location>
        <begin position="109"/>
        <end position="118"/>
    </location>
</feature>
<accession>A0A3M0LT92</accession>
<protein>
    <submittedName>
        <fullName evidence="2">Uncharacterized protein</fullName>
    </submittedName>
</protein>
<reference evidence="2 3" key="1">
    <citation type="submission" date="2018-07" db="EMBL/GenBank/DDBJ databases">
        <title>A high quality draft genome assembly of the barn swallow (H. rustica rustica).</title>
        <authorList>
            <person name="Formenti G."/>
            <person name="Chiara M."/>
            <person name="Poveda L."/>
            <person name="Francoijs K.-J."/>
            <person name="Bonisoli-Alquati A."/>
            <person name="Canova L."/>
            <person name="Gianfranceschi L."/>
            <person name="Horner D.S."/>
            <person name="Saino N."/>
        </authorList>
    </citation>
    <scope>NUCLEOTIDE SEQUENCE [LARGE SCALE GENOMIC DNA]</scope>
    <source>
        <strain evidence="2">Chelidonia</strain>
        <tissue evidence="2">Blood</tissue>
    </source>
</reference>
<evidence type="ECO:0000313" key="2">
    <source>
        <dbReference type="EMBL" id="RMC22227.1"/>
    </source>
</evidence>
<dbReference type="AlphaFoldDB" id="A0A3M0LT92"/>
<keyword evidence="3" id="KW-1185">Reference proteome</keyword>
<dbReference type="EMBL" id="QRBI01000092">
    <property type="protein sequence ID" value="RMC22227.1"/>
    <property type="molecule type" value="Genomic_DNA"/>
</dbReference>
<comment type="caution">
    <text evidence="2">The sequence shown here is derived from an EMBL/GenBank/DDBJ whole genome shotgun (WGS) entry which is preliminary data.</text>
</comment>
<feature type="region of interest" description="Disordered" evidence="1">
    <location>
        <begin position="41"/>
        <end position="118"/>
    </location>
</feature>
<evidence type="ECO:0000256" key="1">
    <source>
        <dbReference type="SAM" id="MobiDB-lite"/>
    </source>
</evidence>
<organism evidence="2 3">
    <name type="scientific">Hirundo rustica rustica</name>
    <dbReference type="NCBI Taxonomy" id="333673"/>
    <lineage>
        <taxon>Eukaryota</taxon>
        <taxon>Metazoa</taxon>
        <taxon>Chordata</taxon>
        <taxon>Craniata</taxon>
        <taxon>Vertebrata</taxon>
        <taxon>Euteleostomi</taxon>
        <taxon>Archelosauria</taxon>
        <taxon>Archosauria</taxon>
        <taxon>Dinosauria</taxon>
        <taxon>Saurischia</taxon>
        <taxon>Theropoda</taxon>
        <taxon>Coelurosauria</taxon>
        <taxon>Aves</taxon>
        <taxon>Neognathae</taxon>
        <taxon>Neoaves</taxon>
        <taxon>Telluraves</taxon>
        <taxon>Australaves</taxon>
        <taxon>Passeriformes</taxon>
        <taxon>Sylvioidea</taxon>
        <taxon>Hirundinidae</taxon>
        <taxon>Hirundo</taxon>
    </lineage>
</organism>
<proteinExistence type="predicted"/>
<name>A0A3M0LT92_HIRRU</name>
<sequence>MSQHEEALARELQPFLQEQTATFVRQLIEAAADPCSPLVQRRMDTAPQRAGPGAPAFPGTSEAQEDRCGGPGQAGAEALGAGQSGGCGPGVSWQSGRRRGGGSQDAGAARKKQCRRQN</sequence>
<gene>
    <name evidence="2" type="ORF">DUI87_00538</name>
</gene>
<dbReference type="Proteomes" id="UP000269221">
    <property type="component" value="Unassembled WGS sequence"/>
</dbReference>
<evidence type="ECO:0000313" key="3">
    <source>
        <dbReference type="Proteomes" id="UP000269221"/>
    </source>
</evidence>